<evidence type="ECO:0000313" key="2">
    <source>
        <dbReference type="EMBL" id="GAU34328.1"/>
    </source>
</evidence>
<dbReference type="OrthoDB" id="1736703at2759"/>
<protein>
    <submittedName>
        <fullName evidence="2">Uncharacterized protein</fullName>
    </submittedName>
</protein>
<reference evidence="3" key="1">
    <citation type="journal article" date="2017" name="Front. Plant Sci.">
        <title>Climate Clever Clovers: New Paradigm to Reduce the Environmental Footprint of Ruminants by Breeding Low Methanogenic Forages Utilizing Haplotype Variation.</title>
        <authorList>
            <person name="Kaur P."/>
            <person name="Appels R."/>
            <person name="Bayer P.E."/>
            <person name="Keeble-Gagnere G."/>
            <person name="Wang J."/>
            <person name="Hirakawa H."/>
            <person name="Shirasawa K."/>
            <person name="Vercoe P."/>
            <person name="Stefanova K."/>
            <person name="Durmic Z."/>
            <person name="Nichols P."/>
            <person name="Revell C."/>
            <person name="Isobe S.N."/>
            <person name="Edwards D."/>
            <person name="Erskine W."/>
        </authorList>
    </citation>
    <scope>NUCLEOTIDE SEQUENCE [LARGE SCALE GENOMIC DNA]</scope>
    <source>
        <strain evidence="3">cv. Daliak</strain>
    </source>
</reference>
<keyword evidence="3" id="KW-1185">Reference proteome</keyword>
<organism evidence="2 3">
    <name type="scientific">Trifolium subterraneum</name>
    <name type="common">Subterranean clover</name>
    <dbReference type="NCBI Taxonomy" id="3900"/>
    <lineage>
        <taxon>Eukaryota</taxon>
        <taxon>Viridiplantae</taxon>
        <taxon>Streptophyta</taxon>
        <taxon>Embryophyta</taxon>
        <taxon>Tracheophyta</taxon>
        <taxon>Spermatophyta</taxon>
        <taxon>Magnoliopsida</taxon>
        <taxon>eudicotyledons</taxon>
        <taxon>Gunneridae</taxon>
        <taxon>Pentapetalae</taxon>
        <taxon>rosids</taxon>
        <taxon>fabids</taxon>
        <taxon>Fabales</taxon>
        <taxon>Fabaceae</taxon>
        <taxon>Papilionoideae</taxon>
        <taxon>50 kb inversion clade</taxon>
        <taxon>NPAAA clade</taxon>
        <taxon>Hologalegina</taxon>
        <taxon>IRL clade</taxon>
        <taxon>Trifolieae</taxon>
        <taxon>Trifolium</taxon>
    </lineage>
</organism>
<feature type="chain" id="PRO_5016467663" evidence="1">
    <location>
        <begin position="33"/>
        <end position="126"/>
    </location>
</feature>
<dbReference type="EMBL" id="DF973552">
    <property type="protein sequence ID" value="GAU34328.1"/>
    <property type="molecule type" value="Genomic_DNA"/>
</dbReference>
<evidence type="ECO:0000256" key="1">
    <source>
        <dbReference type="SAM" id="SignalP"/>
    </source>
</evidence>
<sequence length="126" mass="13813">MDHSSSSSSSSTFLLFNLLFLFFSISTSSTAGDDLRLTLEAKKLVRDLNLFPEINLNIAAADAANSSSSLDPHGKIVEKRLKFPNLINDDDDVSVEDFGHYAGYYPIQHSHAARCLYLCAISAILV</sequence>
<dbReference type="Proteomes" id="UP000242715">
    <property type="component" value="Unassembled WGS sequence"/>
</dbReference>
<evidence type="ECO:0000313" key="3">
    <source>
        <dbReference type="Proteomes" id="UP000242715"/>
    </source>
</evidence>
<feature type="signal peptide" evidence="1">
    <location>
        <begin position="1"/>
        <end position="32"/>
    </location>
</feature>
<keyword evidence="1" id="KW-0732">Signal</keyword>
<dbReference type="AlphaFoldDB" id="A0A2Z6MPN2"/>
<proteinExistence type="predicted"/>
<name>A0A2Z6MPN2_TRISU</name>
<accession>A0A2Z6MPN2</accession>
<gene>
    <name evidence="2" type="ORF">TSUD_20350</name>
</gene>